<comment type="caution">
    <text evidence="1">The sequence shown here is derived from an EMBL/GenBank/DDBJ whole genome shotgun (WGS) entry which is preliminary data.</text>
</comment>
<proteinExistence type="predicted"/>
<evidence type="ECO:0000313" key="1">
    <source>
        <dbReference type="EMBL" id="KKL86525.1"/>
    </source>
</evidence>
<sequence length="121" mass="13600">MKITLCGSTRFISEYATWNQYLTLRRHVVYTVAGSAKHGWEITDDEKETLDLVHLAKILNSDAILVINCRLLPNGLSGSREEREFAAGETYIGDSTRREIKWAKILSKKVSYTSSVGGSDF</sequence>
<gene>
    <name evidence="1" type="ORF">LCGC14_1943860</name>
</gene>
<protein>
    <submittedName>
        <fullName evidence="1">Uncharacterized protein</fullName>
    </submittedName>
</protein>
<name>A0A0F9HXS5_9ZZZZ</name>
<reference evidence="1" key="1">
    <citation type="journal article" date="2015" name="Nature">
        <title>Complex archaea that bridge the gap between prokaryotes and eukaryotes.</title>
        <authorList>
            <person name="Spang A."/>
            <person name="Saw J.H."/>
            <person name="Jorgensen S.L."/>
            <person name="Zaremba-Niedzwiedzka K."/>
            <person name="Martijn J."/>
            <person name="Lind A.E."/>
            <person name="van Eijk R."/>
            <person name="Schleper C."/>
            <person name="Guy L."/>
            <person name="Ettema T.J."/>
        </authorList>
    </citation>
    <scope>NUCLEOTIDE SEQUENCE</scope>
</reference>
<dbReference type="AlphaFoldDB" id="A0A0F9HXS5"/>
<dbReference type="EMBL" id="LAZR01021089">
    <property type="protein sequence ID" value="KKL86525.1"/>
    <property type="molecule type" value="Genomic_DNA"/>
</dbReference>
<accession>A0A0F9HXS5</accession>
<organism evidence="1">
    <name type="scientific">marine sediment metagenome</name>
    <dbReference type="NCBI Taxonomy" id="412755"/>
    <lineage>
        <taxon>unclassified sequences</taxon>
        <taxon>metagenomes</taxon>
        <taxon>ecological metagenomes</taxon>
    </lineage>
</organism>